<reference evidence="2" key="1">
    <citation type="submission" date="2021-12" db="EMBL/GenBank/DDBJ databases">
        <title>Curvularia clavata genome.</title>
        <authorList>
            <person name="Cao Y."/>
        </authorList>
    </citation>
    <scope>NUCLEOTIDE SEQUENCE</scope>
    <source>
        <strain evidence="2">Yc1106</strain>
    </source>
</reference>
<feature type="signal peptide" evidence="1">
    <location>
        <begin position="1"/>
        <end position="18"/>
    </location>
</feature>
<dbReference type="AlphaFoldDB" id="A0A9Q9DUM7"/>
<evidence type="ECO:0000313" key="3">
    <source>
        <dbReference type="Proteomes" id="UP001056012"/>
    </source>
</evidence>
<organism evidence="2 3">
    <name type="scientific">Curvularia clavata</name>
    <dbReference type="NCBI Taxonomy" id="95742"/>
    <lineage>
        <taxon>Eukaryota</taxon>
        <taxon>Fungi</taxon>
        <taxon>Dikarya</taxon>
        <taxon>Ascomycota</taxon>
        <taxon>Pezizomycotina</taxon>
        <taxon>Dothideomycetes</taxon>
        <taxon>Pleosporomycetidae</taxon>
        <taxon>Pleosporales</taxon>
        <taxon>Pleosporineae</taxon>
        <taxon>Pleosporaceae</taxon>
        <taxon>Curvularia</taxon>
    </lineage>
</organism>
<dbReference type="EMBL" id="CP089277">
    <property type="protein sequence ID" value="USP78939.1"/>
    <property type="molecule type" value="Genomic_DNA"/>
</dbReference>
<evidence type="ECO:0008006" key="4">
    <source>
        <dbReference type="Google" id="ProtNLM"/>
    </source>
</evidence>
<dbReference type="VEuPathDB" id="FungiDB:yc1106_06213"/>
<gene>
    <name evidence="2" type="ORF">yc1106_06213</name>
</gene>
<sequence>MKFTTSLLAAATAALAAAAPTASNSSNVFSIVSVRSASPIHYYRLSVYDGGLAIGPKQNSSCTVEGTNYASFFKSDDGGLYLYTDFPTKQAYVDLSEEGAGRLRFSTGVQPIDPKYKRGPFEFIQGKLFFRDGDRDIGFQACPLHDGEGYSVLLQPFEELAGPSCLSFSAFVSEENPPIKCLYNDA</sequence>
<name>A0A9Q9DUM7_CURCL</name>
<evidence type="ECO:0000313" key="2">
    <source>
        <dbReference type="EMBL" id="USP78939.1"/>
    </source>
</evidence>
<keyword evidence="3" id="KW-1185">Reference proteome</keyword>
<dbReference type="OrthoDB" id="4093325at2759"/>
<feature type="chain" id="PRO_5040367061" description="Cell wall protein PhiA" evidence="1">
    <location>
        <begin position="19"/>
        <end position="186"/>
    </location>
</feature>
<accession>A0A9Q9DUM7</accession>
<keyword evidence="1" id="KW-0732">Signal</keyword>
<dbReference type="Proteomes" id="UP001056012">
    <property type="component" value="Chromosome 4"/>
</dbReference>
<protein>
    <recommendedName>
        <fullName evidence="4">Cell wall protein PhiA</fullName>
    </recommendedName>
</protein>
<evidence type="ECO:0000256" key="1">
    <source>
        <dbReference type="SAM" id="SignalP"/>
    </source>
</evidence>
<proteinExistence type="predicted"/>